<name>Q8BGG8_MOUSE</name>
<dbReference type="AGR" id="MGI:2442791"/>
<dbReference type="EMBL" id="AK030080">
    <property type="protein sequence ID" value="BAC26772.1"/>
    <property type="molecule type" value="mRNA"/>
</dbReference>
<evidence type="ECO:0000313" key="3">
    <source>
        <dbReference type="MGI" id="MGI:2442791"/>
    </source>
</evidence>
<evidence type="ECO:0000313" key="1">
    <source>
        <dbReference type="EMBL" id="BAC26772.1"/>
    </source>
</evidence>
<reference evidence="1" key="4">
    <citation type="journal article" date="2001" name="Nature">
        <title>Functional annotation of a full-length mouse cDNA collection.</title>
        <authorList>
            <consortium name="The RIKEN Genome Exploration Research Group Phase II Team and the FANTOM Consortium"/>
        </authorList>
    </citation>
    <scope>NUCLEOTIDE SEQUENCE</scope>
    <source>
        <strain evidence="1">C57BL/6J</strain>
        <tissue evidence="2">Eyeball</tissue>
        <tissue evidence="1">Testis</tissue>
    </source>
</reference>
<reference evidence="1" key="1">
    <citation type="journal article" date="1999" name="Methods Enzymol.">
        <title>High-efficiency full-length cDNA cloning.</title>
        <authorList>
            <person name="Carninci P."/>
            <person name="Hayashizaki Y."/>
        </authorList>
    </citation>
    <scope>NUCLEOTIDE SEQUENCE</scope>
    <source>
        <strain evidence="1">C57BL/6J</strain>
        <tissue evidence="2">Eyeball</tissue>
        <tissue evidence="1">Testis</tissue>
    </source>
</reference>
<gene>
    <name evidence="3" type="primary">4932435O22Rik</name>
</gene>
<dbReference type="EMBL" id="AK053334">
    <property type="protein sequence ID" value="BAC35351.1"/>
    <property type="molecule type" value="mRNA"/>
</dbReference>
<dbReference type="AlphaFoldDB" id="Q8BGG8"/>
<reference evidence="1" key="3">
    <citation type="journal article" date="2000" name="Genome Res.">
        <title>RIKEN integrated sequence analysis (RISA) system--384-format sequencing pipeline with 384 multicapillary sequencer.</title>
        <authorList>
            <person name="Shibata K."/>
            <person name="Itoh M."/>
            <person name="Aizawa K."/>
            <person name="Nagaoka S."/>
            <person name="Sasaki N."/>
            <person name="Carninci P."/>
            <person name="Konno H."/>
            <person name="Akiyama J."/>
            <person name="Nishi K."/>
            <person name="Kitsunai T."/>
            <person name="Tashiro H."/>
            <person name="Itoh M."/>
            <person name="Sumi N."/>
            <person name="Ishii Y."/>
            <person name="Nakamura S."/>
            <person name="Hazama M."/>
            <person name="Nishine T."/>
            <person name="Harada A."/>
            <person name="Yamamoto R."/>
            <person name="Matsumoto H."/>
            <person name="Sakaguchi S."/>
            <person name="Ikegami T."/>
            <person name="Kashiwagi K."/>
            <person name="Fujiwake S."/>
            <person name="Inoue K."/>
            <person name="Togawa Y."/>
            <person name="Izawa M."/>
            <person name="Ohara E."/>
            <person name="Watahiki M."/>
            <person name="Yoneda Y."/>
            <person name="Ishikawa T."/>
            <person name="Ozawa K."/>
            <person name="Tanaka T."/>
            <person name="Matsuura S."/>
            <person name="Kawai J."/>
            <person name="Okazaki Y."/>
            <person name="Muramatsu M."/>
            <person name="Inoue Y."/>
            <person name="Kira A."/>
            <person name="Hayashizaki Y."/>
        </authorList>
    </citation>
    <scope>NUCLEOTIDE SEQUENCE</scope>
    <source>
        <strain evidence="1">C57BL/6J</strain>
        <tissue evidence="2">Eyeball</tissue>
        <tissue evidence="1">Testis</tissue>
    </source>
</reference>
<dbReference type="MGI" id="MGI:2442791">
    <property type="gene designation" value="4932435O22Rik"/>
</dbReference>
<reference evidence="1" key="5">
    <citation type="submission" date="2001-07" db="EMBL/GenBank/DDBJ databases">
        <authorList>
            <person name="Adachi J."/>
            <person name="Aizawa K."/>
            <person name="Akimura T."/>
            <person name="Arakawa T."/>
            <person name="Bono H."/>
            <person name="Carninci P."/>
            <person name="Fukuda S."/>
            <person name="Furuno M."/>
            <person name="Hanagaki T."/>
            <person name="Hara A."/>
            <person name="Hashizume W."/>
            <person name="Hayashida K."/>
            <person name="Hayatsu N."/>
            <person name="Hiramoto K."/>
            <person name="Hiraoka T."/>
            <person name="Hirozane T."/>
            <person name="Hori F."/>
            <person name="Imotani K."/>
            <person name="Ishii Y."/>
            <person name="Itoh M."/>
            <person name="Kagawa I."/>
            <person name="Kasukawa T."/>
            <person name="Katoh H."/>
            <person name="Kawai J."/>
            <person name="Kojima Y."/>
            <person name="Kondo S."/>
            <person name="Konno H."/>
            <person name="Kouda M."/>
            <person name="Koya S."/>
            <person name="Kurihara C."/>
            <person name="Matsuyama T."/>
            <person name="Miyazaki A."/>
            <person name="Murata M."/>
            <person name="Nakamura M."/>
            <person name="Nishi K."/>
            <person name="Nomura K."/>
            <person name="Numazaki R."/>
            <person name="Ohno M."/>
            <person name="Ohsato N."/>
            <person name="Okazaki Y."/>
            <person name="Saito R."/>
            <person name="Saitoh H."/>
            <person name="Sakai C."/>
            <person name="Sakai K."/>
            <person name="Sakazume N."/>
            <person name="Sano H."/>
            <person name="Sasaki D."/>
            <person name="Shibata K."/>
            <person name="Shinagawa A."/>
            <person name="Shiraki T."/>
            <person name="Sogabe Y."/>
            <person name="Tagami M."/>
            <person name="Tagawa A."/>
            <person name="Takahashi F."/>
            <person name="Takaku-Akahira S."/>
            <person name="Takeda Y."/>
            <person name="Tanaka T."/>
            <person name="Tomaru A."/>
            <person name="Toya T."/>
            <person name="Yasunishi A."/>
            <person name="Muramatsu M."/>
            <person name="Hayashizaki Y."/>
        </authorList>
    </citation>
    <scope>NUCLEOTIDE SEQUENCE</scope>
    <source>
        <strain evidence="1">C57BL/6J</strain>
        <tissue evidence="2">Eyeball</tissue>
        <tissue evidence="1">Testis</tissue>
    </source>
</reference>
<organism evidence="1">
    <name type="scientific">Mus musculus</name>
    <name type="common">Mouse</name>
    <dbReference type="NCBI Taxonomy" id="10090"/>
    <lineage>
        <taxon>Eukaryota</taxon>
        <taxon>Metazoa</taxon>
        <taxon>Chordata</taxon>
        <taxon>Craniata</taxon>
        <taxon>Vertebrata</taxon>
        <taxon>Euteleostomi</taxon>
        <taxon>Mammalia</taxon>
        <taxon>Eutheria</taxon>
        <taxon>Euarchontoglires</taxon>
        <taxon>Glires</taxon>
        <taxon>Rodentia</taxon>
        <taxon>Myomorpha</taxon>
        <taxon>Muroidea</taxon>
        <taxon>Muridae</taxon>
        <taxon>Murinae</taxon>
        <taxon>Mus</taxon>
        <taxon>Mus</taxon>
    </lineage>
</organism>
<reference evidence="1" key="6">
    <citation type="journal article" date="2002" name="Nature">
        <title>Analysis of the mouse transcriptome based on functional annotation of 60,770 full-length cDNAs.</title>
        <authorList>
            <consortium name="The FANTOM Consortium and the RIKEN Genome Exploration Research Group Phase I and II Team"/>
        </authorList>
    </citation>
    <scope>NUCLEOTIDE SEQUENCE</scope>
    <source>
        <strain evidence="1">C57BL/6J</strain>
        <tissue evidence="2">Eyeball</tissue>
        <tissue evidence="1">Testis</tissue>
    </source>
</reference>
<reference evidence="1" key="2">
    <citation type="journal article" date="2000" name="Genome Res.">
        <title>Normalization and subtraction of cap-trapper-selected cDNAs to prepare full-length cDNA libraries for rapid discovery of new genes.</title>
        <authorList>
            <person name="Carninci P."/>
            <person name="Shibata Y."/>
            <person name="Hayatsu N."/>
            <person name="Sugahara Y."/>
            <person name="Shibata K."/>
            <person name="Itoh M."/>
            <person name="Konno H."/>
            <person name="Okazaki Y."/>
            <person name="Muramatsu M."/>
            <person name="Hayashizaki Y."/>
        </authorList>
    </citation>
    <scope>NUCLEOTIDE SEQUENCE</scope>
    <source>
        <strain evidence="1">C57BL/6J</strain>
        <tissue evidence="2">Eyeball</tissue>
        <tissue evidence="1">Testis</tissue>
    </source>
</reference>
<protein>
    <submittedName>
        <fullName evidence="1">Uncharacterized protein</fullName>
    </submittedName>
</protein>
<accession>Q8BGG8</accession>
<evidence type="ECO:0000313" key="2">
    <source>
        <dbReference type="EMBL" id="BAC35351.1"/>
    </source>
</evidence>
<reference evidence="1" key="8">
    <citation type="journal article" date="2005" name="Science">
        <title>Antisense Transcription in the Mammalian Transcriptome.</title>
        <authorList>
            <consortium name="RIKEN Genome Exploration Research Group and Genome Science Group (Genome Network Project Core Group) and the FANTOM Consortium"/>
        </authorList>
    </citation>
    <scope>NUCLEOTIDE SEQUENCE</scope>
    <source>
        <strain evidence="1">C57BL/6J</strain>
        <tissue evidence="2">Eyeball</tissue>
        <tissue evidence="1">Testis</tissue>
    </source>
</reference>
<proteinExistence type="evidence at transcript level"/>
<reference evidence="1" key="7">
    <citation type="journal article" date="2005" name="Science">
        <title>The Transcriptional Landscape of the Mammalian Genome.</title>
        <authorList>
            <consortium name="The FANTOM Consortium"/>
            <consortium name="Riken Genome Exploration Research Group and Genome Science Group (Genome Network Project Core Group)"/>
        </authorList>
    </citation>
    <scope>NUCLEOTIDE SEQUENCE</scope>
    <source>
        <strain evidence="1">C57BL/6J</strain>
        <tissue evidence="2">Eyeball</tissue>
        <tissue evidence="1">Testis</tissue>
    </source>
</reference>
<sequence length="123" mass="14137">MEKRGIDIERSTCGSITIKEAKVQKIERNFISIQSSHLGRRGLEDIETKFHEVLKRKVSVCHPEFYTQLNYSSKNKWRGWRDALARKSVCCSCRVHLDPSSHTGSLTAAYNSSSVFWTLRNCT</sequence>